<evidence type="ECO:0000313" key="1">
    <source>
        <dbReference type="EMBL" id="GEC64184.1"/>
    </source>
</evidence>
<dbReference type="RefSeq" id="WP_048858991.1">
    <property type="nucleotide sequence ID" value="NZ_BJNN01000108.1"/>
</dbReference>
<reference evidence="1 2" key="1">
    <citation type="submission" date="2019-06" db="EMBL/GenBank/DDBJ databases">
        <title>Whole genome shotgun sequence of Komagataeibacter hansenii NBRC 14820.</title>
        <authorList>
            <person name="Hosoyama A."/>
            <person name="Uohara A."/>
            <person name="Ohji S."/>
            <person name="Ichikawa N."/>
        </authorList>
    </citation>
    <scope>NUCLEOTIDE SEQUENCE [LARGE SCALE GENOMIC DNA]</scope>
    <source>
        <strain evidence="1 2">NBRC 14820</strain>
    </source>
</reference>
<evidence type="ECO:0000313" key="2">
    <source>
        <dbReference type="Proteomes" id="UP000319478"/>
    </source>
</evidence>
<gene>
    <name evidence="1" type="ORF">GHA01_20330</name>
</gene>
<name>A0ABQ0SFT3_NOVHA</name>
<organism evidence="1 2">
    <name type="scientific">Novacetimonas hansenii</name>
    <name type="common">Komagataeibacter hansenii</name>
    <dbReference type="NCBI Taxonomy" id="436"/>
    <lineage>
        <taxon>Bacteria</taxon>
        <taxon>Pseudomonadati</taxon>
        <taxon>Pseudomonadota</taxon>
        <taxon>Alphaproteobacteria</taxon>
        <taxon>Acetobacterales</taxon>
        <taxon>Acetobacteraceae</taxon>
        <taxon>Novacetimonas</taxon>
    </lineage>
</organism>
<dbReference type="Proteomes" id="UP000319478">
    <property type="component" value="Unassembled WGS sequence"/>
</dbReference>
<sequence>MNSVAEKTTVSRVVIEWLMQLALLFIADGAVTPERLRLYAKVLGAEFGDHIFTDAALQRAAIGEGRGYFPACEVIAQRLREYQLELDPATAPDDGKRNYWLRVMERRRVAIQRGPEELRPQEIRSARIWLVWLENNEPLIYRDLMAGPHSDEWAAVQEWPGADLHQFPTQIARKQLKTGAKA</sequence>
<protein>
    <submittedName>
        <fullName evidence="1">Uncharacterized protein</fullName>
    </submittedName>
</protein>
<dbReference type="EMBL" id="BJNN01000108">
    <property type="protein sequence ID" value="GEC64184.1"/>
    <property type="molecule type" value="Genomic_DNA"/>
</dbReference>
<accession>A0ABQ0SFT3</accession>
<proteinExistence type="predicted"/>
<comment type="caution">
    <text evidence="1">The sequence shown here is derived from an EMBL/GenBank/DDBJ whole genome shotgun (WGS) entry which is preliminary data.</text>
</comment>
<keyword evidence="2" id="KW-1185">Reference proteome</keyword>